<evidence type="ECO:0000313" key="3">
    <source>
        <dbReference type="Proteomes" id="UP001152519"/>
    </source>
</evidence>
<evidence type="ECO:0000256" key="1">
    <source>
        <dbReference type="SAM" id="MobiDB-lite"/>
    </source>
</evidence>
<dbReference type="EMBL" id="CAJSLV010000055">
    <property type="protein sequence ID" value="CAG6394385.1"/>
    <property type="molecule type" value="Genomic_DNA"/>
</dbReference>
<feature type="region of interest" description="Disordered" evidence="1">
    <location>
        <begin position="699"/>
        <end position="733"/>
    </location>
</feature>
<feature type="compositionally biased region" description="Gly residues" evidence="1">
    <location>
        <begin position="284"/>
        <end position="296"/>
    </location>
</feature>
<dbReference type="AlphaFoldDB" id="A0A9W4DMY3"/>
<feature type="region of interest" description="Disordered" evidence="1">
    <location>
        <begin position="895"/>
        <end position="926"/>
    </location>
</feature>
<gene>
    <name evidence="2" type="ORF">SCOCK_260079</name>
</gene>
<feature type="compositionally biased region" description="Low complexity" evidence="1">
    <location>
        <begin position="59"/>
        <end position="76"/>
    </location>
</feature>
<evidence type="ECO:0000313" key="2">
    <source>
        <dbReference type="EMBL" id="CAG6394385.1"/>
    </source>
</evidence>
<feature type="compositionally biased region" description="Basic and acidic residues" evidence="1">
    <location>
        <begin position="624"/>
        <end position="639"/>
    </location>
</feature>
<reference evidence="2" key="1">
    <citation type="submission" date="2021-05" db="EMBL/GenBank/DDBJ databases">
        <authorList>
            <person name="Arsene-Ploetze F."/>
        </authorList>
    </citation>
    <scope>NUCLEOTIDE SEQUENCE</scope>
    <source>
        <strain evidence="2">DSM 42138</strain>
    </source>
</reference>
<feature type="compositionally biased region" description="Basic and acidic residues" evidence="1">
    <location>
        <begin position="582"/>
        <end position="596"/>
    </location>
</feature>
<name>A0A9W4DMY3_9ACTN</name>
<comment type="caution">
    <text evidence="2">The sequence shown here is derived from an EMBL/GenBank/DDBJ whole genome shotgun (WGS) entry which is preliminary data.</text>
</comment>
<protein>
    <submittedName>
        <fullName evidence="2">Uncharacterized protein</fullName>
    </submittedName>
</protein>
<proteinExistence type="predicted"/>
<dbReference type="Proteomes" id="UP001152519">
    <property type="component" value="Unassembled WGS sequence"/>
</dbReference>
<feature type="region of interest" description="Disordered" evidence="1">
    <location>
        <begin position="403"/>
        <end position="485"/>
    </location>
</feature>
<feature type="compositionally biased region" description="Basic and acidic residues" evidence="1">
    <location>
        <begin position="895"/>
        <end position="912"/>
    </location>
</feature>
<sequence>MSSSSRRSGRAMGAGAGLSAMGRHPITLRCGVPDLVPHEVRTNNRTSRPRAGSVRRPSAVQGQRGAGDVAGVRGAQPQRGGRDLDRFDEPFDRGAVQHHLGDDVGLGDAVRERLGGDLVLDQPGADVAGADAVAGDAELGPFQGDGLAEPFEAVLGDDVRGLVRAGPQAVHRGDVDDPAPAAGVHVRQVPAQDAEGRLDHHPLDESEALRRELVDGGDVLQAGVVDDDVGVGGQRVDRAGLREVGDHADPAGLGRGVLGARRVPVDDVDGRAGRGEGHRAGPADPGGGAGDQGGAAGEEVPAGRYRGGGVGRWRGGDLVPAGALSALHGGHARKVAAQRTRVLRPYFPRRWWRPHPCRGGRPGCTAGRPHTGAAAARAAAAPQWPCPPLPAYGHGGPSRVCGHSAVLPSNAKGSPHRSAHEQLSAPPPPRNRAPPRDRPPQGRHRGDRCARPGRRLPGRRRERGTRRRGGPDPGHLVRLEPGRSRDVRVRAGRAAGRRPRGGRPARLHPVGERLLRPLRLAEVRRPVGLRPGPAADRHVQQLAVLLQLVRPGQGRPRQGRGGLGRLDGLARRHAVRLGQRPGLRDRAVRGRRDDRRPARRLPGRLRRRRGRLGPAGAVRHLPGRRVDVPVRQRQPDARPARRQGAGVRPRSHRPLAAGGDLAGRLRLHRLPGQRHRAAGPVDRRVGHRADRVVHPVAAGRHHTQRLQRPLGQAGGAALPDRRHGPRPGRGPGFRNRAVRFDGLVLPGHHLLQLLHRPLLGSRRLDPAGRRWRYAAGAHRAGRLGHHRQQRLAELGRGHRRGLLPGLPRRHPGRFAHRDLLHRHRPDRGYGVQLRRRRRGLLGRGGAGVGGGHRDHHRVGRRLGAVLHRQQLRPGRGGPRAPERRLHVRRRLQPEHGAVEPLHHPHPQGDRHGLLRHRGRRLLTAPR</sequence>
<feature type="compositionally biased region" description="Basic residues" evidence="1">
    <location>
        <begin position="441"/>
        <end position="468"/>
    </location>
</feature>
<feature type="region of interest" description="Disordered" evidence="1">
    <location>
        <begin position="266"/>
        <end position="308"/>
    </location>
</feature>
<feature type="compositionally biased region" description="Basic residues" evidence="1">
    <location>
        <begin position="597"/>
        <end position="611"/>
    </location>
</feature>
<feature type="region of interest" description="Disordered" evidence="1">
    <location>
        <begin position="37"/>
        <end position="83"/>
    </location>
</feature>
<accession>A0A9W4DMY3</accession>
<organism evidence="2 3">
    <name type="scientific">Actinacidiphila cocklensis</name>
    <dbReference type="NCBI Taxonomy" id="887465"/>
    <lineage>
        <taxon>Bacteria</taxon>
        <taxon>Bacillati</taxon>
        <taxon>Actinomycetota</taxon>
        <taxon>Actinomycetes</taxon>
        <taxon>Kitasatosporales</taxon>
        <taxon>Streptomycetaceae</taxon>
        <taxon>Actinacidiphila</taxon>
    </lineage>
</organism>
<keyword evidence="3" id="KW-1185">Reference proteome</keyword>
<feature type="region of interest" description="Disordered" evidence="1">
    <location>
        <begin position="579"/>
        <end position="657"/>
    </location>
</feature>
<feature type="compositionally biased region" description="Basic and acidic residues" evidence="1">
    <location>
        <begin position="475"/>
        <end position="485"/>
    </location>
</feature>
<feature type="compositionally biased region" description="Basic and acidic residues" evidence="1">
    <location>
        <begin position="266"/>
        <end position="281"/>
    </location>
</feature>